<dbReference type="WBParaSite" id="Hba_02389">
    <property type="protein sequence ID" value="Hba_02389"/>
    <property type="gene ID" value="Hba_02389"/>
</dbReference>
<sequence length="395" mass="41751">MHAHVGDAFEVVGIGVADVPGVRKRVALLFVERRLAHVGGPVAGHRCGRLHPVDGHVGDGPVQLCFLRWRQAHHRIRIPVRNATRTRGGRNVLPIGGVPRHNLQAAIAAASSRGLACVDLVATRTCIHPVGPAPVSRAGQGGGAKRAMGEHVSRPHLLALPGVRPSLARRAGLRSGQPLIAFLLGASRAGLAMPRRHGRHHDVDHGPIGPARQSQAGDVQAPSVAQQNTGVAHDHVPHVHVVRDGGDERHAGPRRKPRQPHGEGISCQAHRGRGHGHCTTPRVAHGRCAGLAEVGGGQPIFKHVQRADAAERADDAMGPINAAGQVPNVLDVRRNLHPGGNAGVDPKRGGPHGRGNPQCEQQLDQAKAWGGRTTGRAGLRCHAFQHATQPRFDKP</sequence>
<accession>A0A1I7WCF1</accession>
<reference evidence="3" key="1">
    <citation type="submission" date="2016-11" db="UniProtKB">
        <authorList>
            <consortium name="WormBaseParasite"/>
        </authorList>
    </citation>
    <scope>IDENTIFICATION</scope>
</reference>
<protein>
    <submittedName>
        <fullName evidence="3">LigA</fullName>
    </submittedName>
</protein>
<keyword evidence="2" id="KW-1185">Reference proteome</keyword>
<feature type="region of interest" description="Disordered" evidence="1">
    <location>
        <begin position="336"/>
        <end position="359"/>
    </location>
</feature>
<evidence type="ECO:0000313" key="3">
    <source>
        <dbReference type="WBParaSite" id="Hba_02389"/>
    </source>
</evidence>
<dbReference type="Proteomes" id="UP000095283">
    <property type="component" value="Unplaced"/>
</dbReference>
<name>A0A1I7WCF1_HETBA</name>
<feature type="region of interest" description="Disordered" evidence="1">
    <location>
        <begin position="243"/>
        <end position="278"/>
    </location>
</feature>
<evidence type="ECO:0000313" key="2">
    <source>
        <dbReference type="Proteomes" id="UP000095283"/>
    </source>
</evidence>
<organism evidence="2 3">
    <name type="scientific">Heterorhabditis bacteriophora</name>
    <name type="common">Entomopathogenic nematode worm</name>
    <dbReference type="NCBI Taxonomy" id="37862"/>
    <lineage>
        <taxon>Eukaryota</taxon>
        <taxon>Metazoa</taxon>
        <taxon>Ecdysozoa</taxon>
        <taxon>Nematoda</taxon>
        <taxon>Chromadorea</taxon>
        <taxon>Rhabditida</taxon>
        <taxon>Rhabditina</taxon>
        <taxon>Rhabditomorpha</taxon>
        <taxon>Strongyloidea</taxon>
        <taxon>Heterorhabditidae</taxon>
        <taxon>Heterorhabditis</taxon>
    </lineage>
</organism>
<evidence type="ECO:0000256" key="1">
    <source>
        <dbReference type="SAM" id="MobiDB-lite"/>
    </source>
</evidence>
<proteinExistence type="predicted"/>
<dbReference type="AlphaFoldDB" id="A0A1I7WCF1"/>